<sequence>MSKKICIVTGANSGIGKEAAKQIAGKGYHVIMACRNEERGRKALETMKKENPDLSLELMLVDMGLKSSIRQFAEEVSGKYPVVEVLIHNAAIFDISQKEPEKNAEGVETIWAANHIGPVYLTKLLLDNLKKSEEGRVITIASKGLIIMPRLRIDLADPEFGKRKFTVTKAYYQSKRAQVMYTYWLADQLKESPVTANCIRVTNVKIDLSRYPDLSPFIKWMYAIKSKKSITPEKMAETYAWLATSPDVIGISGVYFDENRKPVKSVPYTYDREEQKSLMDLTERYLK</sequence>
<keyword evidence="3" id="KW-1185">Reference proteome</keyword>
<dbReference type="Pfam" id="PF00106">
    <property type="entry name" value="adh_short"/>
    <property type="match status" value="1"/>
</dbReference>
<reference evidence="2 3" key="1">
    <citation type="submission" date="2020-08" db="EMBL/GenBank/DDBJ databases">
        <title>Genomic Encyclopedia of Type Strains, Phase IV (KMG-IV): sequencing the most valuable type-strain genomes for metagenomic binning, comparative biology and taxonomic classification.</title>
        <authorList>
            <person name="Goeker M."/>
        </authorList>
    </citation>
    <scope>NUCLEOTIDE SEQUENCE [LARGE SCALE GENOMIC DNA]</scope>
    <source>
        <strain evidence="2 3">DSM 2461</strain>
    </source>
</reference>
<protein>
    <submittedName>
        <fullName evidence="2">NAD(P)-dependent dehydrogenase (Short-subunit alcohol dehydrogenase family)</fullName>
    </submittedName>
</protein>
<gene>
    <name evidence="2" type="ORF">HNR50_001303</name>
</gene>
<dbReference type="Proteomes" id="UP000587760">
    <property type="component" value="Unassembled WGS sequence"/>
</dbReference>
<accession>A0A841R725</accession>
<comment type="caution">
    <text evidence="2">The sequence shown here is derived from an EMBL/GenBank/DDBJ whole genome shotgun (WGS) entry which is preliminary data.</text>
</comment>
<dbReference type="EMBL" id="JACHGJ010000002">
    <property type="protein sequence ID" value="MBB6479645.1"/>
    <property type="molecule type" value="Genomic_DNA"/>
</dbReference>
<dbReference type="GO" id="GO:0016491">
    <property type="term" value="F:oxidoreductase activity"/>
    <property type="evidence" value="ECO:0007669"/>
    <property type="project" value="UniProtKB-KW"/>
</dbReference>
<dbReference type="Gene3D" id="3.40.50.720">
    <property type="entry name" value="NAD(P)-binding Rossmann-like Domain"/>
    <property type="match status" value="1"/>
</dbReference>
<evidence type="ECO:0000256" key="1">
    <source>
        <dbReference type="ARBA" id="ARBA00023002"/>
    </source>
</evidence>
<dbReference type="AlphaFoldDB" id="A0A841R725"/>
<dbReference type="PANTHER" id="PTHR43157">
    <property type="entry name" value="PHOSPHATIDYLINOSITOL-GLYCAN BIOSYNTHESIS CLASS F PROTEIN-RELATED"/>
    <property type="match status" value="1"/>
</dbReference>
<dbReference type="PRINTS" id="PR00081">
    <property type="entry name" value="GDHRDH"/>
</dbReference>
<name>A0A841R725_9SPIO</name>
<dbReference type="RefSeq" id="WP_184745068.1">
    <property type="nucleotide sequence ID" value="NZ_JACHGJ010000002.1"/>
</dbReference>
<dbReference type="SUPFAM" id="SSF51735">
    <property type="entry name" value="NAD(P)-binding Rossmann-fold domains"/>
    <property type="match status" value="1"/>
</dbReference>
<proteinExistence type="predicted"/>
<dbReference type="InterPro" id="IPR002347">
    <property type="entry name" value="SDR_fam"/>
</dbReference>
<dbReference type="PANTHER" id="PTHR43157:SF31">
    <property type="entry name" value="PHOSPHATIDYLINOSITOL-GLYCAN BIOSYNTHESIS CLASS F PROTEIN"/>
    <property type="match status" value="1"/>
</dbReference>
<evidence type="ECO:0000313" key="3">
    <source>
        <dbReference type="Proteomes" id="UP000587760"/>
    </source>
</evidence>
<keyword evidence="1" id="KW-0560">Oxidoreductase</keyword>
<organism evidence="2 3">
    <name type="scientific">Spirochaeta isovalerica</name>
    <dbReference type="NCBI Taxonomy" id="150"/>
    <lineage>
        <taxon>Bacteria</taxon>
        <taxon>Pseudomonadati</taxon>
        <taxon>Spirochaetota</taxon>
        <taxon>Spirochaetia</taxon>
        <taxon>Spirochaetales</taxon>
        <taxon>Spirochaetaceae</taxon>
        <taxon>Spirochaeta</taxon>
    </lineage>
</organism>
<evidence type="ECO:0000313" key="2">
    <source>
        <dbReference type="EMBL" id="MBB6479645.1"/>
    </source>
</evidence>
<dbReference type="InterPro" id="IPR036291">
    <property type="entry name" value="NAD(P)-bd_dom_sf"/>
</dbReference>